<dbReference type="InterPro" id="IPR020449">
    <property type="entry name" value="Tscrpt_reg_AraC-type_HTH"/>
</dbReference>
<gene>
    <name evidence="11" type="ORF">D7Z26_16280</name>
</gene>
<dbReference type="GO" id="GO:0043565">
    <property type="term" value="F:sequence-specific DNA binding"/>
    <property type="evidence" value="ECO:0007669"/>
    <property type="project" value="InterPro"/>
</dbReference>
<evidence type="ECO:0000256" key="3">
    <source>
        <dbReference type="ARBA" id="ARBA00022553"/>
    </source>
</evidence>
<dbReference type="InterPro" id="IPR001789">
    <property type="entry name" value="Sig_transdc_resp-reg_receiver"/>
</dbReference>
<dbReference type="GO" id="GO:0000160">
    <property type="term" value="P:phosphorelay signal transduction system"/>
    <property type="evidence" value="ECO:0007669"/>
    <property type="project" value="UniProtKB-KW"/>
</dbReference>
<dbReference type="GO" id="GO:0003700">
    <property type="term" value="F:DNA-binding transcription factor activity"/>
    <property type="evidence" value="ECO:0007669"/>
    <property type="project" value="InterPro"/>
</dbReference>
<evidence type="ECO:0000313" key="12">
    <source>
        <dbReference type="Proteomes" id="UP000282076"/>
    </source>
</evidence>
<dbReference type="AlphaFoldDB" id="A0A494XR89"/>
<dbReference type="InterPro" id="IPR009057">
    <property type="entry name" value="Homeodomain-like_sf"/>
</dbReference>
<evidence type="ECO:0000259" key="10">
    <source>
        <dbReference type="PROSITE" id="PS50110"/>
    </source>
</evidence>
<dbReference type="PRINTS" id="PR00032">
    <property type="entry name" value="HTHARAC"/>
</dbReference>
<dbReference type="Gene3D" id="1.10.10.60">
    <property type="entry name" value="Homeodomain-like"/>
    <property type="match status" value="2"/>
</dbReference>
<evidence type="ECO:0000256" key="7">
    <source>
        <dbReference type="ARBA" id="ARBA00023163"/>
    </source>
</evidence>
<keyword evidence="12" id="KW-1185">Reference proteome</keyword>
<keyword evidence="2" id="KW-0963">Cytoplasm</keyword>
<protein>
    <submittedName>
        <fullName evidence="11">Response regulator</fullName>
    </submittedName>
</protein>
<keyword evidence="4" id="KW-0902">Two-component regulatory system</keyword>
<evidence type="ECO:0000259" key="9">
    <source>
        <dbReference type="PROSITE" id="PS01124"/>
    </source>
</evidence>
<evidence type="ECO:0000256" key="8">
    <source>
        <dbReference type="PROSITE-ProRule" id="PRU00169"/>
    </source>
</evidence>
<dbReference type="RefSeq" id="WP_120978054.1">
    <property type="nucleotide sequence ID" value="NZ_RBZM01000007.1"/>
</dbReference>
<keyword evidence="6" id="KW-0238">DNA-binding</keyword>
<name>A0A494XR89_9BACL</name>
<dbReference type="SUPFAM" id="SSF46689">
    <property type="entry name" value="Homeodomain-like"/>
    <property type="match status" value="2"/>
</dbReference>
<dbReference type="GO" id="GO:0005737">
    <property type="term" value="C:cytoplasm"/>
    <property type="evidence" value="ECO:0007669"/>
    <property type="project" value="UniProtKB-SubCell"/>
</dbReference>
<dbReference type="SMART" id="SM00342">
    <property type="entry name" value="HTH_ARAC"/>
    <property type="match status" value="1"/>
</dbReference>
<feature type="domain" description="HTH araC/xylS-type" evidence="9">
    <location>
        <begin position="438"/>
        <end position="536"/>
    </location>
</feature>
<evidence type="ECO:0000256" key="1">
    <source>
        <dbReference type="ARBA" id="ARBA00004496"/>
    </source>
</evidence>
<dbReference type="EMBL" id="RBZM01000007">
    <property type="protein sequence ID" value="RKP51356.1"/>
    <property type="molecule type" value="Genomic_DNA"/>
</dbReference>
<dbReference type="CDD" id="cd17536">
    <property type="entry name" value="REC_YesN-like"/>
    <property type="match status" value="1"/>
</dbReference>
<proteinExistence type="predicted"/>
<keyword evidence="7" id="KW-0804">Transcription</keyword>
<dbReference type="OrthoDB" id="9794370at2"/>
<dbReference type="Pfam" id="PF17853">
    <property type="entry name" value="GGDEF_2"/>
    <property type="match status" value="1"/>
</dbReference>
<sequence>MKIMIVDDEENIRLGIAEGFDWDELGLEVAALAEDGKEALELALLHRPDIILLDINMPRMSGLEFMKASKENLPDAVFIILSGYDEFQYAQEAIQLGVNEYLLKPISPRELSEAVQKAVLRVREQTDQTNFIQKLEKNIEEAMPLLREKLVSDLLHQRYSPSDVDRRMEYTGIRFPSSKFAVLHIGLEQFLTRPGTEEANRQLSLFAVRNVCDEVLNREHWGVSVVALENTLEVLVSLNEGDPEPADLKKVCLELAADIKDNIKRYLNLSVSIGIGNVYSGIEQIHYSCKEAHAAIRLSAVLGKSKLIDASSLELPPSSDQAVGYAYEKELLWGQYLRNGDERALDVLDEWFDASGESGSDQAYAMMKSTVQQLLLTASKIFSALNLSLLDTGYDELYDKLHTYSDSIRLRDALRSFAEISLERINRSKSTSYRKEIEQVRSYIDERFGEEISLQRLSTEVYMNTNYLCTLFKSEVGETIHQYITRVRMDKAKQLLQQTDLKIFEVSEIVGFSNTSHFSQAFKKYTGYSPVDYKSEH</sequence>
<dbReference type="InterPro" id="IPR011006">
    <property type="entry name" value="CheY-like_superfamily"/>
</dbReference>
<comment type="subcellular location">
    <subcellularLocation>
        <location evidence="1">Cytoplasm</location>
    </subcellularLocation>
</comment>
<evidence type="ECO:0000256" key="5">
    <source>
        <dbReference type="ARBA" id="ARBA00023015"/>
    </source>
</evidence>
<reference evidence="11 12" key="1">
    <citation type="submission" date="2018-10" db="EMBL/GenBank/DDBJ databases">
        <title>Cohnella sp. M2MS4P-1, whole genome shotgun sequence.</title>
        <authorList>
            <person name="Tuo L."/>
        </authorList>
    </citation>
    <scope>NUCLEOTIDE SEQUENCE [LARGE SCALE GENOMIC DNA]</scope>
    <source>
        <strain evidence="11 12">M2MS4P-1</strain>
    </source>
</reference>
<dbReference type="Pfam" id="PF00072">
    <property type="entry name" value="Response_reg"/>
    <property type="match status" value="1"/>
</dbReference>
<dbReference type="PROSITE" id="PS01124">
    <property type="entry name" value="HTH_ARAC_FAMILY_2"/>
    <property type="match status" value="1"/>
</dbReference>
<dbReference type="PROSITE" id="PS50110">
    <property type="entry name" value="RESPONSE_REGULATORY"/>
    <property type="match status" value="1"/>
</dbReference>
<evidence type="ECO:0000256" key="6">
    <source>
        <dbReference type="ARBA" id="ARBA00023125"/>
    </source>
</evidence>
<dbReference type="SUPFAM" id="SSF52172">
    <property type="entry name" value="CheY-like"/>
    <property type="match status" value="1"/>
</dbReference>
<dbReference type="Pfam" id="PF12833">
    <property type="entry name" value="HTH_18"/>
    <property type="match status" value="1"/>
</dbReference>
<dbReference type="InterPro" id="IPR018062">
    <property type="entry name" value="HTH_AraC-typ_CS"/>
</dbReference>
<dbReference type="InterPro" id="IPR051552">
    <property type="entry name" value="HptR"/>
</dbReference>
<feature type="domain" description="Response regulatory" evidence="10">
    <location>
        <begin position="2"/>
        <end position="119"/>
    </location>
</feature>
<evidence type="ECO:0000256" key="4">
    <source>
        <dbReference type="ARBA" id="ARBA00023012"/>
    </source>
</evidence>
<dbReference type="PROSITE" id="PS00041">
    <property type="entry name" value="HTH_ARAC_FAMILY_1"/>
    <property type="match status" value="1"/>
</dbReference>
<dbReference type="Proteomes" id="UP000282076">
    <property type="component" value="Unassembled WGS sequence"/>
</dbReference>
<evidence type="ECO:0000313" key="11">
    <source>
        <dbReference type="EMBL" id="RKP51356.1"/>
    </source>
</evidence>
<dbReference type="InterPro" id="IPR041522">
    <property type="entry name" value="CdaR_GGDEF"/>
</dbReference>
<keyword evidence="5" id="KW-0805">Transcription regulation</keyword>
<dbReference type="InterPro" id="IPR018060">
    <property type="entry name" value="HTH_AraC"/>
</dbReference>
<dbReference type="PANTHER" id="PTHR42713">
    <property type="entry name" value="HISTIDINE KINASE-RELATED"/>
    <property type="match status" value="1"/>
</dbReference>
<comment type="caution">
    <text evidence="11">The sequence shown here is derived from an EMBL/GenBank/DDBJ whole genome shotgun (WGS) entry which is preliminary data.</text>
</comment>
<dbReference type="PANTHER" id="PTHR42713:SF3">
    <property type="entry name" value="TRANSCRIPTIONAL REGULATORY PROTEIN HPTR"/>
    <property type="match status" value="1"/>
</dbReference>
<accession>A0A494XR89</accession>
<dbReference type="Gene3D" id="3.40.50.2300">
    <property type="match status" value="1"/>
</dbReference>
<organism evidence="11 12">
    <name type="scientific">Cohnella endophytica</name>
    <dbReference type="NCBI Taxonomy" id="2419778"/>
    <lineage>
        <taxon>Bacteria</taxon>
        <taxon>Bacillati</taxon>
        <taxon>Bacillota</taxon>
        <taxon>Bacilli</taxon>
        <taxon>Bacillales</taxon>
        <taxon>Paenibacillaceae</taxon>
        <taxon>Cohnella</taxon>
    </lineage>
</organism>
<evidence type="ECO:0000256" key="2">
    <source>
        <dbReference type="ARBA" id="ARBA00022490"/>
    </source>
</evidence>
<feature type="modified residue" description="4-aspartylphosphate" evidence="8">
    <location>
        <position position="54"/>
    </location>
</feature>
<dbReference type="SMART" id="SM00448">
    <property type="entry name" value="REC"/>
    <property type="match status" value="1"/>
</dbReference>
<keyword evidence="3 8" id="KW-0597">Phosphoprotein</keyword>